<organism evidence="3 4">
    <name type="scientific">Candidatus Cohnella colombiensis</name>
    <dbReference type="NCBI Taxonomy" id="3121368"/>
    <lineage>
        <taxon>Bacteria</taxon>
        <taxon>Bacillati</taxon>
        <taxon>Bacillota</taxon>
        <taxon>Bacilli</taxon>
        <taxon>Bacillales</taxon>
        <taxon>Paenibacillaceae</taxon>
        <taxon>Cohnella</taxon>
    </lineage>
</organism>
<evidence type="ECO:0000256" key="1">
    <source>
        <dbReference type="ARBA" id="ARBA00006464"/>
    </source>
</evidence>
<sequence length="210" mass="24392">MKRLIDITIALLVLLLLLPAWLVIALLIKWTSSGPVLFMQDRPGRGTKVFGVYKFRTMKLGSETMIKGHEVMKDDDRVTSIGKLLRRTKLDEIPQMLNVLKGEMSLIGPRPERIDYLPEYTAEELKRFNVRPGLTGLAQVSGGIYISLDERHRYDVYYVDHYSLWLDIKIVVRTIGVILFGEEKYMNRELVSFKKIEKSSEKEQLLNRQY</sequence>
<dbReference type="Proteomes" id="UP001178662">
    <property type="component" value="Chromosome"/>
</dbReference>
<dbReference type="EMBL" id="CP119317">
    <property type="protein sequence ID" value="WEK52956.1"/>
    <property type="molecule type" value="Genomic_DNA"/>
</dbReference>
<feature type="domain" description="Bacterial sugar transferase" evidence="2">
    <location>
        <begin position="2"/>
        <end position="179"/>
    </location>
</feature>
<dbReference type="PANTHER" id="PTHR30576">
    <property type="entry name" value="COLANIC BIOSYNTHESIS UDP-GLUCOSE LIPID CARRIER TRANSFERASE"/>
    <property type="match status" value="1"/>
</dbReference>
<comment type="similarity">
    <text evidence="1">Belongs to the bacterial sugar transferase family.</text>
</comment>
<dbReference type="PANTHER" id="PTHR30576:SF0">
    <property type="entry name" value="UNDECAPRENYL-PHOSPHATE N-ACETYLGALACTOSAMINYL 1-PHOSPHATE TRANSFERASE-RELATED"/>
    <property type="match status" value="1"/>
</dbReference>
<dbReference type="Pfam" id="PF02397">
    <property type="entry name" value="Bac_transf"/>
    <property type="match status" value="1"/>
</dbReference>
<evidence type="ECO:0000313" key="3">
    <source>
        <dbReference type="EMBL" id="WEK52956.1"/>
    </source>
</evidence>
<keyword evidence="4" id="KW-1185">Reference proteome</keyword>
<accession>A0AA95JAG0</accession>
<protein>
    <submittedName>
        <fullName evidence="3">Sugar transferase</fullName>
    </submittedName>
</protein>
<name>A0AA95JAG0_9BACL</name>
<proteinExistence type="inferred from homology"/>
<keyword evidence="3" id="KW-0808">Transferase</keyword>
<dbReference type="GO" id="GO:0016780">
    <property type="term" value="F:phosphotransferase activity, for other substituted phosphate groups"/>
    <property type="evidence" value="ECO:0007669"/>
    <property type="project" value="TreeGrafter"/>
</dbReference>
<gene>
    <name evidence="3" type="ORF">P0Y55_10130</name>
</gene>
<dbReference type="AlphaFoldDB" id="A0AA95JAG0"/>
<evidence type="ECO:0000313" key="4">
    <source>
        <dbReference type="Proteomes" id="UP001178662"/>
    </source>
</evidence>
<reference evidence="3" key="1">
    <citation type="submission" date="2023-03" db="EMBL/GenBank/DDBJ databases">
        <title>Andean soil-derived lignocellulolytic bacterial consortium as a source of novel taxa and putative plastic-active enzymes.</title>
        <authorList>
            <person name="Diaz-Garcia L."/>
            <person name="Chuvochina M."/>
            <person name="Feuerriegel G."/>
            <person name="Bunk B."/>
            <person name="Sproer C."/>
            <person name="Streit W.R."/>
            <person name="Rodriguez L.M."/>
            <person name="Overmann J."/>
            <person name="Jimenez D.J."/>
        </authorList>
    </citation>
    <scope>NUCLEOTIDE SEQUENCE</scope>
    <source>
        <strain evidence="3">MAG 2441</strain>
    </source>
</reference>
<dbReference type="InterPro" id="IPR003362">
    <property type="entry name" value="Bact_transf"/>
</dbReference>
<evidence type="ECO:0000259" key="2">
    <source>
        <dbReference type="Pfam" id="PF02397"/>
    </source>
</evidence>